<dbReference type="Pfam" id="PF12833">
    <property type="entry name" value="HTH_18"/>
    <property type="match status" value="1"/>
</dbReference>
<protein>
    <recommendedName>
        <fullName evidence="1">Stage 0 sporulation protein A homolog</fullName>
    </recommendedName>
</protein>
<dbReference type="STRING" id="137838.GCA_001458595_04205"/>
<dbReference type="PANTHER" id="PTHR43280">
    <property type="entry name" value="ARAC-FAMILY TRANSCRIPTIONAL REGULATOR"/>
    <property type="match status" value="1"/>
</dbReference>
<dbReference type="CDD" id="cd17536">
    <property type="entry name" value="REC_YesN-like"/>
    <property type="match status" value="1"/>
</dbReference>
<dbReference type="InterPro" id="IPR009057">
    <property type="entry name" value="Homeodomain-like_sf"/>
</dbReference>
<dbReference type="SUPFAM" id="SSF46689">
    <property type="entry name" value="Homeodomain-like"/>
    <property type="match status" value="2"/>
</dbReference>
<evidence type="ECO:0000256" key="5">
    <source>
        <dbReference type="ARBA" id="ARBA00024867"/>
    </source>
</evidence>
<dbReference type="PANTHER" id="PTHR43280:SF10">
    <property type="entry name" value="REGULATORY PROTEIN POCR"/>
    <property type="match status" value="1"/>
</dbReference>
<dbReference type="EMBL" id="CAMTCP010000302">
    <property type="protein sequence ID" value="CAI3699433.1"/>
    <property type="molecule type" value="Genomic_DNA"/>
</dbReference>
<evidence type="ECO:0000256" key="1">
    <source>
        <dbReference type="ARBA" id="ARBA00018672"/>
    </source>
</evidence>
<dbReference type="PROSITE" id="PS01124">
    <property type="entry name" value="HTH_ARAC_FAMILY_2"/>
    <property type="match status" value="1"/>
</dbReference>
<name>A0A2A7MMD4_9CLOT</name>
<dbReference type="OrthoDB" id="324626at2"/>
<dbReference type="GO" id="GO:0000160">
    <property type="term" value="P:phosphorelay signal transduction system"/>
    <property type="evidence" value="ECO:0007669"/>
    <property type="project" value="InterPro"/>
</dbReference>
<dbReference type="Gene3D" id="3.40.50.2300">
    <property type="match status" value="1"/>
</dbReference>
<dbReference type="Gene3D" id="1.10.10.60">
    <property type="entry name" value="Homeodomain-like"/>
    <property type="match status" value="2"/>
</dbReference>
<accession>A0A2A7MMD4</accession>
<dbReference type="InterPro" id="IPR001789">
    <property type="entry name" value="Sig_transdc_resp-reg_receiver"/>
</dbReference>
<keyword evidence="4" id="KW-0804">Transcription</keyword>
<dbReference type="InterPro" id="IPR020449">
    <property type="entry name" value="Tscrpt_reg_AraC-type_HTH"/>
</dbReference>
<sequence>MYKILIVDDEKIERRGIKSLLKKLNIELEIHETSNGKEALEYLLENEIDILFTDIKMPFMDGIELIENVKNNNLDIKIVIFSGYEEFEYAKFATKMGVQDYILKPVNPKEFEATVLKIINNLNLEVDERNKKNKNLKFMKEQLLKSLLDGMPLDIVENKASELIDLSVVKKSNRLILLDFNDQITDNQYERIKDVIEENIKSSFDYLKLNPKQILLIFSFNENTLIYDLVNRIHNSIIDKLNIKLYISISNRFETIEKISECYKKIQLLIEKKFYNTDKNIFFEDEIISNSDMVIKLDDDAILKQIRQDIKLKNIYSIKKQFNYLCEKYSSDENFSPVYVKFIFSSLLKEFFKSIPEINENKLKEDIDKIYKCDDFFGVMEIINMYLKRIEKLFLDNPVMMHREIESIKQYIYENYNKDISVEQLAERVCLAPNYLSSVFKKETGENLSKFIKSYRMNKAKEMLDNTYEKIVNISNAVGYPNVSYFCQIFREYFGVTPQKYRDKGEIHEEND</sequence>
<dbReference type="SMART" id="SM00342">
    <property type="entry name" value="HTH_ARAC"/>
    <property type="match status" value="1"/>
</dbReference>
<dbReference type="EMBL" id="PDCJ01000001">
    <property type="protein sequence ID" value="PEG32673.1"/>
    <property type="molecule type" value="Genomic_DNA"/>
</dbReference>
<dbReference type="SMART" id="SM00448">
    <property type="entry name" value="REC"/>
    <property type="match status" value="1"/>
</dbReference>
<dbReference type="RefSeq" id="WP_058296815.1">
    <property type="nucleotide sequence ID" value="NZ_CAMRXC010000003.1"/>
</dbReference>
<dbReference type="GO" id="GO:0043565">
    <property type="term" value="F:sequence-specific DNA binding"/>
    <property type="evidence" value="ECO:0007669"/>
    <property type="project" value="InterPro"/>
</dbReference>
<reference evidence="10 11" key="1">
    <citation type="submission" date="2017-10" db="EMBL/GenBank/DDBJ databases">
        <title>Effective Description of Clostridium neonatale sp. nov. linked to necrotizing enterocolitis in neonates and a clarification of species assignable to the genus Clostridium (Prazmowski 1880) emend. Lawson and Rainey 2016.</title>
        <authorList>
            <person name="Bernard K."/>
            <person name="Burdz T."/>
            <person name="Wiebe D."/>
            <person name="Balcewich B."/>
            <person name="Alfa M."/>
            <person name="Bernier A.-M."/>
        </authorList>
    </citation>
    <scope>NUCLEOTIDE SEQUENCE [LARGE SCALE GENOMIC DNA]</scope>
    <source>
        <strain evidence="10 11">LCDC99A005</strain>
    </source>
</reference>
<dbReference type="InterPro" id="IPR018062">
    <property type="entry name" value="HTH_AraC-typ_CS"/>
</dbReference>
<dbReference type="GeneID" id="68879192"/>
<evidence type="ECO:0000256" key="3">
    <source>
        <dbReference type="ARBA" id="ARBA00023125"/>
    </source>
</evidence>
<dbReference type="GO" id="GO:0003700">
    <property type="term" value="F:DNA-binding transcription factor activity"/>
    <property type="evidence" value="ECO:0007669"/>
    <property type="project" value="InterPro"/>
</dbReference>
<dbReference type="PROSITE" id="PS00041">
    <property type="entry name" value="HTH_ARAC_FAMILY_1"/>
    <property type="match status" value="1"/>
</dbReference>
<reference evidence="9" key="2">
    <citation type="submission" date="2022-10" db="EMBL/GenBank/DDBJ databases">
        <authorList>
            <person name="Aires J."/>
            <person name="Mesa V."/>
        </authorList>
    </citation>
    <scope>NUCLEOTIDE SEQUENCE</scope>
    <source>
        <strain evidence="9">Clostridium neonatale JD116</strain>
    </source>
</reference>
<keyword evidence="6" id="KW-0597">Phosphoprotein</keyword>
<evidence type="ECO:0000313" key="10">
    <source>
        <dbReference type="EMBL" id="PEG32673.1"/>
    </source>
</evidence>
<feature type="domain" description="HTH araC/xylS-type" evidence="7">
    <location>
        <begin position="406"/>
        <end position="504"/>
    </location>
</feature>
<keyword evidence="11" id="KW-1185">Reference proteome</keyword>
<evidence type="ECO:0000256" key="4">
    <source>
        <dbReference type="ARBA" id="ARBA00023163"/>
    </source>
</evidence>
<evidence type="ECO:0000256" key="2">
    <source>
        <dbReference type="ARBA" id="ARBA00023015"/>
    </source>
</evidence>
<feature type="domain" description="Response regulatory" evidence="8">
    <location>
        <begin position="3"/>
        <end position="119"/>
    </location>
</feature>
<dbReference type="PROSITE" id="PS50110">
    <property type="entry name" value="RESPONSE_REGULATORY"/>
    <property type="match status" value="1"/>
</dbReference>
<evidence type="ECO:0000259" key="8">
    <source>
        <dbReference type="PROSITE" id="PS50110"/>
    </source>
</evidence>
<keyword evidence="2" id="KW-0805">Transcription regulation</keyword>
<dbReference type="SUPFAM" id="SSF52172">
    <property type="entry name" value="CheY-like"/>
    <property type="match status" value="1"/>
</dbReference>
<gene>
    <name evidence="9" type="ORF">CNEO2_990007</name>
    <name evidence="10" type="ORF">CQ394_13560</name>
</gene>
<evidence type="ECO:0000313" key="11">
    <source>
        <dbReference type="Proteomes" id="UP000220840"/>
    </source>
</evidence>
<keyword evidence="3 10" id="KW-0238">DNA-binding</keyword>
<dbReference type="InterPro" id="IPR011006">
    <property type="entry name" value="CheY-like_superfamily"/>
</dbReference>
<comment type="function">
    <text evidence="5">May play the central regulatory role in sporulation. It may be an element of the effector pathway responsible for the activation of sporulation genes in response to nutritional stress. Spo0A may act in concert with spo0H (a sigma factor) to control the expression of some genes that are critical to the sporulation process.</text>
</comment>
<comment type="caution">
    <text evidence="10">The sequence shown here is derived from an EMBL/GenBank/DDBJ whole genome shotgun (WGS) entry which is preliminary data.</text>
</comment>
<evidence type="ECO:0000313" key="9">
    <source>
        <dbReference type="EMBL" id="CAI3699433.1"/>
    </source>
</evidence>
<dbReference type="Proteomes" id="UP000220840">
    <property type="component" value="Unassembled WGS sequence"/>
</dbReference>
<organism evidence="10 11">
    <name type="scientific">Clostridium neonatale</name>
    <dbReference type="NCBI Taxonomy" id="137838"/>
    <lineage>
        <taxon>Bacteria</taxon>
        <taxon>Bacillati</taxon>
        <taxon>Bacillota</taxon>
        <taxon>Clostridia</taxon>
        <taxon>Eubacteriales</taxon>
        <taxon>Clostridiaceae</taxon>
        <taxon>Clostridium</taxon>
    </lineage>
</organism>
<evidence type="ECO:0000259" key="7">
    <source>
        <dbReference type="PROSITE" id="PS01124"/>
    </source>
</evidence>
<dbReference type="InterPro" id="IPR018060">
    <property type="entry name" value="HTH_AraC"/>
</dbReference>
<proteinExistence type="predicted"/>
<dbReference type="AlphaFoldDB" id="A0A2A7MMD4"/>
<dbReference type="Proteomes" id="UP001189143">
    <property type="component" value="Unassembled WGS sequence"/>
</dbReference>
<dbReference type="PRINTS" id="PR00032">
    <property type="entry name" value="HTHARAC"/>
</dbReference>
<dbReference type="Pfam" id="PF00072">
    <property type="entry name" value="Response_reg"/>
    <property type="match status" value="1"/>
</dbReference>
<feature type="modified residue" description="4-aspartylphosphate" evidence="6">
    <location>
        <position position="54"/>
    </location>
</feature>
<evidence type="ECO:0000256" key="6">
    <source>
        <dbReference type="PROSITE-ProRule" id="PRU00169"/>
    </source>
</evidence>